<evidence type="ECO:0000313" key="2">
    <source>
        <dbReference type="EMBL" id="CAB3259017.1"/>
    </source>
</evidence>
<reference evidence="2 3" key="1">
    <citation type="submission" date="2020-04" db="EMBL/GenBank/DDBJ databases">
        <authorList>
            <person name="Wallbank WR R."/>
            <person name="Pardo Diaz C."/>
            <person name="Kozak K."/>
            <person name="Martin S."/>
            <person name="Jiggins C."/>
            <person name="Moest M."/>
            <person name="Warren A I."/>
            <person name="Byers J.R.P. K."/>
            <person name="Montejo-Kovacevich G."/>
            <person name="Yen C E."/>
        </authorList>
    </citation>
    <scope>NUCLEOTIDE SEQUENCE [LARGE SCALE GENOMIC DNA]</scope>
</reference>
<feature type="region of interest" description="Disordered" evidence="1">
    <location>
        <begin position="112"/>
        <end position="132"/>
    </location>
</feature>
<proteinExistence type="predicted"/>
<evidence type="ECO:0000256" key="1">
    <source>
        <dbReference type="SAM" id="MobiDB-lite"/>
    </source>
</evidence>
<sequence length="132" mass="13738">MQQNPLANTRLELICLFWRKRGISSCSGKHTEKPASGGGPSGSVLVREAGVGVGGAWCVVAEAGLGRGERARRRGGRQAERALAATAGPTAAVLAPSELAPTALLLTNYTRCDPTPTRQPPTSETCEVSIQV</sequence>
<organism evidence="2 3">
    <name type="scientific">Arctia plantaginis</name>
    <name type="common">Wood tiger moth</name>
    <name type="synonym">Phalaena plantaginis</name>
    <dbReference type="NCBI Taxonomy" id="874455"/>
    <lineage>
        <taxon>Eukaryota</taxon>
        <taxon>Metazoa</taxon>
        <taxon>Ecdysozoa</taxon>
        <taxon>Arthropoda</taxon>
        <taxon>Hexapoda</taxon>
        <taxon>Insecta</taxon>
        <taxon>Pterygota</taxon>
        <taxon>Neoptera</taxon>
        <taxon>Endopterygota</taxon>
        <taxon>Lepidoptera</taxon>
        <taxon>Glossata</taxon>
        <taxon>Ditrysia</taxon>
        <taxon>Noctuoidea</taxon>
        <taxon>Erebidae</taxon>
        <taxon>Arctiinae</taxon>
        <taxon>Arctia</taxon>
    </lineage>
</organism>
<dbReference type="OrthoDB" id="272985at2759"/>
<protein>
    <submittedName>
        <fullName evidence="2">Uncharacterized protein</fullName>
    </submittedName>
</protein>
<feature type="compositionally biased region" description="Polar residues" evidence="1">
    <location>
        <begin position="120"/>
        <end position="132"/>
    </location>
</feature>
<accession>A0A8S1BKP8</accession>
<name>A0A8S1BKP8_ARCPL</name>
<comment type="caution">
    <text evidence="2">The sequence shown here is derived from an EMBL/GenBank/DDBJ whole genome shotgun (WGS) entry which is preliminary data.</text>
</comment>
<dbReference type="Proteomes" id="UP000494256">
    <property type="component" value="Unassembled WGS sequence"/>
</dbReference>
<gene>
    <name evidence="2" type="ORF">APLA_LOCUS16440</name>
</gene>
<dbReference type="EMBL" id="CADEBD010000677">
    <property type="protein sequence ID" value="CAB3259017.1"/>
    <property type="molecule type" value="Genomic_DNA"/>
</dbReference>
<evidence type="ECO:0000313" key="3">
    <source>
        <dbReference type="Proteomes" id="UP000494256"/>
    </source>
</evidence>
<dbReference type="AlphaFoldDB" id="A0A8S1BKP8"/>